<dbReference type="OrthoDB" id="414175at2759"/>
<evidence type="ECO:0000256" key="4">
    <source>
        <dbReference type="ARBA" id="ARBA00022679"/>
    </source>
</evidence>
<comment type="similarity">
    <text evidence="2 10">Belongs to the glycosyltransferase 31 family.</text>
</comment>
<dbReference type="Gene3D" id="3.90.550.50">
    <property type="match status" value="1"/>
</dbReference>
<keyword evidence="4" id="KW-0808">Transferase</keyword>
<evidence type="ECO:0000256" key="6">
    <source>
        <dbReference type="ARBA" id="ARBA00022968"/>
    </source>
</evidence>
<dbReference type="RefSeq" id="XP_018276886.1">
    <property type="nucleotide sequence ID" value="XM_018426880.1"/>
</dbReference>
<keyword evidence="9 10" id="KW-0472">Membrane</keyword>
<accession>A0A0J0XH34</accession>
<keyword evidence="3 10" id="KW-0328">Glycosyltransferase</keyword>
<keyword evidence="7 10" id="KW-1133">Transmembrane helix</keyword>
<protein>
    <recommendedName>
        <fullName evidence="10">Hexosyltransferase</fullName>
        <ecNumber evidence="10">2.4.1.-</ecNumber>
    </recommendedName>
</protein>
<dbReference type="PANTHER" id="PTHR11214:SF351">
    <property type="entry name" value="BETA-1,3-GALACTOSYLTRANSFERASE PVG3"/>
    <property type="match status" value="1"/>
</dbReference>
<keyword evidence="8 10" id="KW-0333">Golgi apparatus</keyword>
<dbReference type="GO" id="GO:0016758">
    <property type="term" value="F:hexosyltransferase activity"/>
    <property type="evidence" value="ECO:0007669"/>
    <property type="project" value="InterPro"/>
</dbReference>
<gene>
    <name evidence="11" type="ORF">CC85DRAFT_329921</name>
</gene>
<evidence type="ECO:0000256" key="8">
    <source>
        <dbReference type="ARBA" id="ARBA00023034"/>
    </source>
</evidence>
<name>A0A0J0XH34_9TREE</name>
<evidence type="ECO:0000256" key="5">
    <source>
        <dbReference type="ARBA" id="ARBA00022692"/>
    </source>
</evidence>
<dbReference type="PANTHER" id="PTHR11214">
    <property type="entry name" value="BETA-1,3-N-ACETYLGLUCOSAMINYLTRANSFERASE"/>
    <property type="match status" value="1"/>
</dbReference>
<keyword evidence="6 10" id="KW-0735">Signal-anchor</keyword>
<comment type="subcellular location">
    <subcellularLocation>
        <location evidence="1 10">Golgi apparatus membrane</location>
        <topology evidence="1 10">Single-pass type II membrane protein</topology>
    </subcellularLocation>
</comment>
<dbReference type="STRING" id="879819.A0A0J0XH34"/>
<feature type="transmembrane region" description="Helical" evidence="10">
    <location>
        <begin position="12"/>
        <end position="31"/>
    </location>
</feature>
<keyword evidence="12" id="KW-1185">Reference proteome</keyword>
<proteinExistence type="inferred from homology"/>
<evidence type="ECO:0000313" key="11">
    <source>
        <dbReference type="EMBL" id="KLT40395.1"/>
    </source>
</evidence>
<evidence type="ECO:0000256" key="10">
    <source>
        <dbReference type="RuleBase" id="RU363063"/>
    </source>
</evidence>
<dbReference type="GO" id="GO:0051072">
    <property type="term" value="P:4,6-pyruvylated galactose residue biosynthetic process"/>
    <property type="evidence" value="ECO:0007669"/>
    <property type="project" value="TreeGrafter"/>
</dbReference>
<evidence type="ECO:0000256" key="3">
    <source>
        <dbReference type="ARBA" id="ARBA00022676"/>
    </source>
</evidence>
<keyword evidence="5 10" id="KW-0812">Transmembrane</keyword>
<evidence type="ECO:0000256" key="7">
    <source>
        <dbReference type="ARBA" id="ARBA00022989"/>
    </source>
</evidence>
<evidence type="ECO:0000256" key="2">
    <source>
        <dbReference type="ARBA" id="ARBA00008661"/>
    </source>
</evidence>
<dbReference type="GeneID" id="28987483"/>
<evidence type="ECO:0000256" key="1">
    <source>
        <dbReference type="ARBA" id="ARBA00004323"/>
    </source>
</evidence>
<dbReference type="EC" id="2.4.1.-" evidence="10"/>
<dbReference type="EMBL" id="KQ087235">
    <property type="protein sequence ID" value="KLT40395.1"/>
    <property type="molecule type" value="Genomic_DNA"/>
</dbReference>
<dbReference type="InterPro" id="IPR002659">
    <property type="entry name" value="Glyco_trans_31"/>
</dbReference>
<dbReference type="GO" id="GO:0000139">
    <property type="term" value="C:Golgi membrane"/>
    <property type="evidence" value="ECO:0007669"/>
    <property type="project" value="UniProtKB-SubCell"/>
</dbReference>
<dbReference type="Proteomes" id="UP000053611">
    <property type="component" value="Unassembled WGS sequence"/>
</dbReference>
<reference evidence="11 12" key="1">
    <citation type="submission" date="2015-03" db="EMBL/GenBank/DDBJ databases">
        <title>Genomics and transcriptomics of the oil-accumulating basidiomycete yeast T. oleaginosus allow insights into substrate utilization and the diverse evolutionary trajectories of mating systems in fungi.</title>
        <authorList>
            <consortium name="DOE Joint Genome Institute"/>
            <person name="Kourist R."/>
            <person name="Kracht O."/>
            <person name="Bracharz F."/>
            <person name="Lipzen A."/>
            <person name="Nolan M."/>
            <person name="Ohm R."/>
            <person name="Grigoriev I."/>
            <person name="Sun S."/>
            <person name="Heitman J."/>
            <person name="Bruck T."/>
            <person name="Nowrousian M."/>
        </authorList>
    </citation>
    <scope>NUCLEOTIDE SEQUENCE [LARGE SCALE GENOMIC DNA]</scope>
    <source>
        <strain evidence="11 12">IBC0246</strain>
    </source>
</reference>
<sequence length="414" mass="48644">MRSDMFPRRFIMRARWVALAFITLWLYWYYYIYPDWLIKWESIERQRPNLYNALLPAYLAHHYADKTRPERDNYEALPSLLNAPWPGSWPVPKLTAPKYENGTLVSPALLMLHVMSTPSVAGAERRAFLRSVTPLKTVPPEYRHLVEVRFVLGYPPDGDKWVHRKELDAEQAAHGDLFFLHGLAKGGENMNNGKTIAWMETLAAYPRPTQYIIKCDEDTLPLLPNILDWLVTLDPAQPTYFGTTLTRWWGYMHYFEGMMYGFSSNVIKTVGAAEIPKDWATQDWDEDARTGELMFSLPTKPGVDPMSIPNDHSGSFINMARNPPVMEDMNTLRLPRNPDPRSGLHRIDLKWRIADWGRWWVSDPHSALAYHRLKHERDYKEAWEKVQRAWRWRAFVWRPPFRMRSLRDPNPPKH</sequence>
<evidence type="ECO:0000256" key="9">
    <source>
        <dbReference type="ARBA" id="ARBA00023136"/>
    </source>
</evidence>
<organism evidence="11 12">
    <name type="scientific">Cutaneotrichosporon oleaginosum</name>
    <dbReference type="NCBI Taxonomy" id="879819"/>
    <lineage>
        <taxon>Eukaryota</taxon>
        <taxon>Fungi</taxon>
        <taxon>Dikarya</taxon>
        <taxon>Basidiomycota</taxon>
        <taxon>Agaricomycotina</taxon>
        <taxon>Tremellomycetes</taxon>
        <taxon>Trichosporonales</taxon>
        <taxon>Trichosporonaceae</taxon>
        <taxon>Cutaneotrichosporon</taxon>
    </lineage>
</organism>
<evidence type="ECO:0000313" key="12">
    <source>
        <dbReference type="Proteomes" id="UP000053611"/>
    </source>
</evidence>
<dbReference type="AlphaFoldDB" id="A0A0J0XH34"/>